<proteinExistence type="predicted"/>
<organism evidence="2 3">
    <name type="scientific">Rhodocollybia butyracea</name>
    <dbReference type="NCBI Taxonomy" id="206335"/>
    <lineage>
        <taxon>Eukaryota</taxon>
        <taxon>Fungi</taxon>
        <taxon>Dikarya</taxon>
        <taxon>Basidiomycota</taxon>
        <taxon>Agaricomycotina</taxon>
        <taxon>Agaricomycetes</taxon>
        <taxon>Agaricomycetidae</taxon>
        <taxon>Agaricales</taxon>
        <taxon>Marasmiineae</taxon>
        <taxon>Omphalotaceae</taxon>
        <taxon>Rhodocollybia</taxon>
    </lineage>
</organism>
<feature type="compositionally biased region" description="Low complexity" evidence="1">
    <location>
        <begin position="18"/>
        <end position="29"/>
    </location>
</feature>
<dbReference type="Proteomes" id="UP000772434">
    <property type="component" value="Unassembled WGS sequence"/>
</dbReference>
<feature type="compositionally biased region" description="Basic and acidic residues" evidence="1">
    <location>
        <begin position="119"/>
        <end position="136"/>
    </location>
</feature>
<sequence length="178" mass="20045">MSMATITRTETEDYIEEPTLPATPAPFTLYHPRTLIDTHRTDNGNTNAESVSMTINNGDVEENIPQTLGREPSNRGQGTPPRTPSPRNDRNPMSSITNRPIDYLQRDHRRNLRSDSSGSEERNKEESLHSELRRAEGGTPRFHRNGNERPLGLYNMGSEFGNPSSPRNGRRTPEATCM</sequence>
<dbReference type="EMBL" id="JADNRY010000049">
    <property type="protein sequence ID" value="KAF9069559.1"/>
    <property type="molecule type" value="Genomic_DNA"/>
</dbReference>
<keyword evidence="3" id="KW-1185">Reference proteome</keyword>
<accession>A0A9P5U874</accession>
<feature type="compositionally biased region" description="Polar residues" evidence="1">
    <location>
        <begin position="43"/>
        <end position="57"/>
    </location>
</feature>
<dbReference type="AlphaFoldDB" id="A0A9P5U874"/>
<protein>
    <submittedName>
        <fullName evidence="2">Uncharacterized protein</fullName>
    </submittedName>
</protein>
<reference evidence="2" key="1">
    <citation type="submission" date="2020-11" db="EMBL/GenBank/DDBJ databases">
        <authorList>
            <consortium name="DOE Joint Genome Institute"/>
            <person name="Ahrendt S."/>
            <person name="Riley R."/>
            <person name="Andreopoulos W."/>
            <person name="Labutti K."/>
            <person name="Pangilinan J."/>
            <person name="Ruiz-Duenas F.J."/>
            <person name="Barrasa J.M."/>
            <person name="Sanchez-Garcia M."/>
            <person name="Camarero S."/>
            <person name="Miyauchi S."/>
            <person name="Serrano A."/>
            <person name="Linde D."/>
            <person name="Babiker R."/>
            <person name="Drula E."/>
            <person name="Ayuso-Fernandez I."/>
            <person name="Pacheco R."/>
            <person name="Padilla G."/>
            <person name="Ferreira P."/>
            <person name="Barriuso J."/>
            <person name="Kellner H."/>
            <person name="Castanera R."/>
            <person name="Alfaro M."/>
            <person name="Ramirez L."/>
            <person name="Pisabarro A.G."/>
            <person name="Kuo A."/>
            <person name="Tritt A."/>
            <person name="Lipzen A."/>
            <person name="He G."/>
            <person name="Yan M."/>
            <person name="Ng V."/>
            <person name="Cullen D."/>
            <person name="Martin F."/>
            <person name="Rosso M.-N."/>
            <person name="Henrissat B."/>
            <person name="Hibbett D."/>
            <person name="Martinez A.T."/>
            <person name="Grigoriev I.V."/>
        </authorList>
    </citation>
    <scope>NUCLEOTIDE SEQUENCE</scope>
    <source>
        <strain evidence="2">AH 40177</strain>
    </source>
</reference>
<evidence type="ECO:0000313" key="2">
    <source>
        <dbReference type="EMBL" id="KAF9069559.1"/>
    </source>
</evidence>
<gene>
    <name evidence="2" type="ORF">BDP27DRAFT_1420858</name>
</gene>
<feature type="region of interest" description="Disordered" evidence="1">
    <location>
        <begin position="1"/>
        <end position="178"/>
    </location>
</feature>
<evidence type="ECO:0000256" key="1">
    <source>
        <dbReference type="SAM" id="MobiDB-lite"/>
    </source>
</evidence>
<comment type="caution">
    <text evidence="2">The sequence shown here is derived from an EMBL/GenBank/DDBJ whole genome shotgun (WGS) entry which is preliminary data.</text>
</comment>
<name>A0A9P5U874_9AGAR</name>
<evidence type="ECO:0000313" key="3">
    <source>
        <dbReference type="Proteomes" id="UP000772434"/>
    </source>
</evidence>